<evidence type="ECO:0000256" key="1">
    <source>
        <dbReference type="SAM" id="MobiDB-lite"/>
    </source>
</evidence>
<protein>
    <recommendedName>
        <fullName evidence="4">BZIP domain-containing protein</fullName>
    </recommendedName>
</protein>
<name>A0A3R7KLU5_9STRA</name>
<dbReference type="Proteomes" id="UP000284657">
    <property type="component" value="Unassembled WGS sequence"/>
</dbReference>
<sequence>MALFSSTPAFVAIQPRGEVHELPRLQTIARSTALTHPYVPPLDAMRQVVPRPLGKPKSKKPMTNSQRGIKFRQRQQERQIALFTNNQALRQQVLRLEALRDMHTSKALTTPYSTTGAPMKFVMEYFDQFRIGLRVPGAPATVLNGEKQKDFLNALLEPHTMFGDTPAADLILSIWERYSKFHSSVKLSCVSTNLIATDNCATVIVHGVLHLRYSRRTIENVYPNAASEENLIQKLIGDLGDCERILGRALIKGHVIGEEPDSEVEEPTPIEILSDSDSEAKEVPPACIAFEEERSPPASSPAMNLDYILS</sequence>
<evidence type="ECO:0008006" key="4">
    <source>
        <dbReference type="Google" id="ProtNLM"/>
    </source>
</evidence>
<feature type="region of interest" description="Disordered" evidence="1">
    <location>
        <begin position="291"/>
        <end position="310"/>
    </location>
</feature>
<evidence type="ECO:0000313" key="2">
    <source>
        <dbReference type="EMBL" id="RLN67139.1"/>
    </source>
</evidence>
<reference evidence="2 3" key="1">
    <citation type="submission" date="2018-07" db="EMBL/GenBank/DDBJ databases">
        <title>Genome sequencing of oomycete isolates from Chile give support for New Zealand origin for Phytophthora kernoviae and make available the first Nothophytophthora sp. genome.</title>
        <authorList>
            <person name="Studholme D.J."/>
            <person name="Sanfuentes E."/>
            <person name="Panda P."/>
            <person name="Hill R."/>
            <person name="Sambles C."/>
            <person name="Grant M."/>
            <person name="Williams N.M."/>
            <person name="Mcdougal R.L."/>
        </authorList>
    </citation>
    <scope>NUCLEOTIDE SEQUENCE [LARGE SCALE GENOMIC DNA]</scope>
    <source>
        <strain evidence="2">Chile7</strain>
    </source>
</reference>
<gene>
    <name evidence="2" type="ORF">BBJ29_003427</name>
</gene>
<accession>A0A3R7KLU5</accession>
<evidence type="ECO:0000313" key="3">
    <source>
        <dbReference type="Proteomes" id="UP000284657"/>
    </source>
</evidence>
<organism evidence="2 3">
    <name type="scientific">Phytophthora kernoviae</name>
    <dbReference type="NCBI Taxonomy" id="325452"/>
    <lineage>
        <taxon>Eukaryota</taxon>
        <taxon>Sar</taxon>
        <taxon>Stramenopiles</taxon>
        <taxon>Oomycota</taxon>
        <taxon>Peronosporomycetes</taxon>
        <taxon>Peronosporales</taxon>
        <taxon>Peronosporaceae</taxon>
        <taxon>Phytophthora</taxon>
    </lineage>
</organism>
<comment type="caution">
    <text evidence="2">The sequence shown here is derived from an EMBL/GenBank/DDBJ whole genome shotgun (WGS) entry which is preliminary data.</text>
</comment>
<proteinExistence type="predicted"/>
<dbReference type="EMBL" id="MBAD02000478">
    <property type="protein sequence ID" value="RLN67139.1"/>
    <property type="molecule type" value="Genomic_DNA"/>
</dbReference>
<dbReference type="AlphaFoldDB" id="A0A3R7KLU5"/>